<dbReference type="KEGG" id="lenr:94172069"/>
<comment type="caution">
    <text evidence="1">The sequence shown here is derived from an EMBL/GenBank/DDBJ whole genome shotgun (WGS) entry which is preliminary data.</text>
</comment>
<dbReference type="GeneID" id="94172069"/>
<proteinExistence type="predicted"/>
<sequence>MWLECAIIKGKEVGQCPPNLPRAPCRQKRHLPSASWVSCEVKVDMGALARQLQLDRVYI</sequence>
<dbReference type="AlphaFoldDB" id="A0A836GSG8"/>
<accession>A0A836GSG8</accession>
<keyword evidence="2" id="KW-1185">Reference proteome</keyword>
<dbReference type="Proteomes" id="UP000674179">
    <property type="component" value="Chromosome 24"/>
</dbReference>
<dbReference type="EMBL" id="JAFHKP010000024">
    <property type="protein sequence ID" value="KAG5478149.1"/>
    <property type="molecule type" value="Genomic_DNA"/>
</dbReference>
<gene>
    <name evidence="1" type="ORF">CUR178_04861</name>
</gene>
<dbReference type="RefSeq" id="XP_067692614.1">
    <property type="nucleotide sequence ID" value="XM_067836559.1"/>
</dbReference>
<protein>
    <submittedName>
        <fullName evidence="1">Uncharacterized protein</fullName>
    </submittedName>
</protein>
<reference evidence="1 2" key="1">
    <citation type="submission" date="2021-02" db="EMBL/GenBank/DDBJ databases">
        <title>Leishmania (Mundinia) enrietti genome sequencing and assembly.</title>
        <authorList>
            <person name="Almutairi H."/>
            <person name="Gatherer D."/>
        </authorList>
    </citation>
    <scope>NUCLEOTIDE SEQUENCE [LARGE SCALE GENOMIC DNA]</scope>
    <source>
        <strain evidence="1">CUR178</strain>
    </source>
</reference>
<evidence type="ECO:0000313" key="2">
    <source>
        <dbReference type="Proteomes" id="UP000674179"/>
    </source>
</evidence>
<organism evidence="1 2">
    <name type="scientific">Leishmania enriettii</name>
    <dbReference type="NCBI Taxonomy" id="5663"/>
    <lineage>
        <taxon>Eukaryota</taxon>
        <taxon>Discoba</taxon>
        <taxon>Euglenozoa</taxon>
        <taxon>Kinetoplastea</taxon>
        <taxon>Metakinetoplastina</taxon>
        <taxon>Trypanosomatida</taxon>
        <taxon>Trypanosomatidae</taxon>
        <taxon>Leishmaniinae</taxon>
        <taxon>Leishmania</taxon>
    </lineage>
</organism>
<name>A0A836GSG8_LEIEN</name>
<evidence type="ECO:0000313" key="1">
    <source>
        <dbReference type="EMBL" id="KAG5478149.1"/>
    </source>
</evidence>